<dbReference type="RefSeq" id="WP_386742619.1">
    <property type="nucleotide sequence ID" value="NZ_JBHRYA010000003.1"/>
</dbReference>
<gene>
    <name evidence="2" type="ORF">ACFONC_05030</name>
</gene>
<evidence type="ECO:0008006" key="4">
    <source>
        <dbReference type="Google" id="ProtNLM"/>
    </source>
</evidence>
<evidence type="ECO:0000313" key="3">
    <source>
        <dbReference type="Proteomes" id="UP001595705"/>
    </source>
</evidence>
<organism evidence="2 3">
    <name type="scientific">Luteimonas soli</name>
    <dbReference type="NCBI Taxonomy" id="1648966"/>
    <lineage>
        <taxon>Bacteria</taxon>
        <taxon>Pseudomonadati</taxon>
        <taxon>Pseudomonadota</taxon>
        <taxon>Gammaproteobacteria</taxon>
        <taxon>Lysobacterales</taxon>
        <taxon>Lysobacteraceae</taxon>
        <taxon>Luteimonas</taxon>
    </lineage>
</organism>
<feature type="signal peptide" evidence="1">
    <location>
        <begin position="1"/>
        <end position="22"/>
    </location>
</feature>
<keyword evidence="3" id="KW-1185">Reference proteome</keyword>
<name>A0ABV7XID9_9GAMM</name>
<feature type="chain" id="PRO_5045258885" description="Outer membrane lipoprotein-sorting protein" evidence="1">
    <location>
        <begin position="23"/>
        <end position="248"/>
    </location>
</feature>
<evidence type="ECO:0000256" key="1">
    <source>
        <dbReference type="SAM" id="SignalP"/>
    </source>
</evidence>
<accession>A0ABV7XID9</accession>
<reference evidence="3" key="1">
    <citation type="journal article" date="2019" name="Int. J. Syst. Evol. Microbiol.">
        <title>The Global Catalogue of Microorganisms (GCM) 10K type strain sequencing project: providing services to taxonomists for standard genome sequencing and annotation.</title>
        <authorList>
            <consortium name="The Broad Institute Genomics Platform"/>
            <consortium name="The Broad Institute Genome Sequencing Center for Infectious Disease"/>
            <person name="Wu L."/>
            <person name="Ma J."/>
        </authorList>
    </citation>
    <scope>NUCLEOTIDE SEQUENCE [LARGE SCALE GENOMIC DNA]</scope>
    <source>
        <strain evidence="3">KCTC 42441</strain>
    </source>
</reference>
<sequence>MRRLPLLLIVLLSAAALPAAGARVPDSMSVPASPAPATAVSDTMSGAVAGVLVAALTEQFDGRSVSIMLDKVSAEPASIRDSTVSGQGRARIGNDDEWIGFRFSTLYDTAFNSAAWPEITLGGVTSEERDMPNDPMLVRQLDERVVERLGQEFAEQTVRLQLDRISTVEAGSHYLRIDATGIADFGPEGTSSARIEALYDLRDRAWLRVDYELGPGAGLRQELDALVKPLDKPADLVLAGAASAASSP</sequence>
<dbReference type="Proteomes" id="UP001595705">
    <property type="component" value="Unassembled WGS sequence"/>
</dbReference>
<dbReference type="EMBL" id="JBHRYA010000003">
    <property type="protein sequence ID" value="MFC3715511.1"/>
    <property type="molecule type" value="Genomic_DNA"/>
</dbReference>
<comment type="caution">
    <text evidence="2">The sequence shown here is derived from an EMBL/GenBank/DDBJ whole genome shotgun (WGS) entry which is preliminary data.</text>
</comment>
<protein>
    <recommendedName>
        <fullName evidence="4">Outer membrane lipoprotein-sorting protein</fullName>
    </recommendedName>
</protein>
<keyword evidence="1" id="KW-0732">Signal</keyword>
<evidence type="ECO:0000313" key="2">
    <source>
        <dbReference type="EMBL" id="MFC3715511.1"/>
    </source>
</evidence>
<proteinExistence type="predicted"/>